<dbReference type="Proteomes" id="UP000752292">
    <property type="component" value="Unassembled WGS sequence"/>
</dbReference>
<gene>
    <name evidence="1" type="ORF">HY618_04335</name>
</gene>
<accession>A0A932ZTT0</accession>
<dbReference type="PANTHER" id="PTHR12993:SF28">
    <property type="entry name" value="LMBE FAMILY PROTEIN"/>
    <property type="match status" value="1"/>
</dbReference>
<dbReference type="SUPFAM" id="SSF102588">
    <property type="entry name" value="LmbE-like"/>
    <property type="match status" value="1"/>
</dbReference>
<evidence type="ECO:0000313" key="1">
    <source>
        <dbReference type="EMBL" id="MBI4251668.1"/>
    </source>
</evidence>
<dbReference type="InterPro" id="IPR003737">
    <property type="entry name" value="GlcNAc_PI_deacetylase-related"/>
</dbReference>
<protein>
    <submittedName>
        <fullName evidence="1">PIG-L family deacetylase</fullName>
    </submittedName>
</protein>
<dbReference type="Pfam" id="PF02585">
    <property type="entry name" value="PIG-L"/>
    <property type="match status" value="1"/>
</dbReference>
<dbReference type="PANTHER" id="PTHR12993">
    <property type="entry name" value="N-ACETYLGLUCOSAMINYL-PHOSPHATIDYLINOSITOL DE-N-ACETYLASE-RELATED"/>
    <property type="match status" value="1"/>
</dbReference>
<name>A0A932ZTT0_UNCTE</name>
<sequence>MDHRTILLIAAHPDDLEFRSAGSAAVWVREGRRVEYCLCTSGEKGFNGNGSRGLSVEERWAVREAEQRAAAQTLGVHAVHFLRHPDGELANTPALRRDLVRVMRKVRPDLVVTGDPSLDAYDSFYGYHSDHRAAAQAAFDALYPAVGNEHFFPELLGEGLEPHRPREAFFGHPAKADFWVDIAPVFDLKMRALACHKSQITDEDMAGLIPRMREWGKKLGEGGGLECAESYRRLEVPE</sequence>
<dbReference type="Gene3D" id="3.40.50.10320">
    <property type="entry name" value="LmbE-like"/>
    <property type="match status" value="1"/>
</dbReference>
<organism evidence="1 2">
    <name type="scientific">Tectimicrobiota bacterium</name>
    <dbReference type="NCBI Taxonomy" id="2528274"/>
    <lineage>
        <taxon>Bacteria</taxon>
        <taxon>Pseudomonadati</taxon>
        <taxon>Nitrospinota/Tectimicrobiota group</taxon>
        <taxon>Candidatus Tectimicrobiota</taxon>
    </lineage>
</organism>
<reference evidence="1" key="1">
    <citation type="submission" date="2020-07" db="EMBL/GenBank/DDBJ databases">
        <title>Huge and variable diversity of episymbiotic CPR bacteria and DPANN archaea in groundwater ecosystems.</title>
        <authorList>
            <person name="He C.Y."/>
            <person name="Keren R."/>
            <person name="Whittaker M."/>
            <person name="Farag I.F."/>
            <person name="Doudna J."/>
            <person name="Cate J.H.D."/>
            <person name="Banfield J.F."/>
        </authorList>
    </citation>
    <scope>NUCLEOTIDE SEQUENCE</scope>
    <source>
        <strain evidence="1">NC_groundwater_1370_Ag_S-0.2um_69_93</strain>
    </source>
</reference>
<dbReference type="GO" id="GO:0016811">
    <property type="term" value="F:hydrolase activity, acting on carbon-nitrogen (but not peptide) bonds, in linear amides"/>
    <property type="evidence" value="ECO:0007669"/>
    <property type="project" value="TreeGrafter"/>
</dbReference>
<comment type="caution">
    <text evidence="1">The sequence shown here is derived from an EMBL/GenBank/DDBJ whole genome shotgun (WGS) entry which is preliminary data.</text>
</comment>
<proteinExistence type="predicted"/>
<dbReference type="InterPro" id="IPR024078">
    <property type="entry name" value="LmbE-like_dom_sf"/>
</dbReference>
<evidence type="ECO:0000313" key="2">
    <source>
        <dbReference type="Proteomes" id="UP000752292"/>
    </source>
</evidence>
<dbReference type="AlphaFoldDB" id="A0A932ZTT0"/>
<dbReference type="EMBL" id="JACQRX010000191">
    <property type="protein sequence ID" value="MBI4251668.1"/>
    <property type="molecule type" value="Genomic_DNA"/>
</dbReference>